<keyword evidence="4" id="KW-1185">Reference proteome</keyword>
<dbReference type="InterPro" id="IPR052213">
    <property type="entry name" value="PAR3"/>
</dbReference>
<dbReference type="GO" id="GO:0030010">
    <property type="term" value="P:establishment of cell polarity"/>
    <property type="evidence" value="ECO:0007669"/>
    <property type="project" value="TreeGrafter"/>
</dbReference>
<name>A0A4Z2EXH7_9TELE</name>
<dbReference type="AlphaFoldDB" id="A0A4Z2EXH7"/>
<dbReference type="GO" id="GO:0045197">
    <property type="term" value="P:establishment or maintenance of epithelial cell apical/basal polarity"/>
    <property type="evidence" value="ECO:0007669"/>
    <property type="project" value="TreeGrafter"/>
</dbReference>
<dbReference type="EMBL" id="SRLO01002214">
    <property type="protein sequence ID" value="TNN33529.1"/>
    <property type="molecule type" value="Genomic_DNA"/>
</dbReference>
<evidence type="ECO:0000256" key="1">
    <source>
        <dbReference type="SAM" id="MobiDB-lite"/>
    </source>
</evidence>
<evidence type="ECO:0000313" key="4">
    <source>
        <dbReference type="Proteomes" id="UP000314294"/>
    </source>
</evidence>
<feature type="compositionally biased region" description="Low complexity" evidence="1">
    <location>
        <begin position="75"/>
        <end position="84"/>
    </location>
</feature>
<dbReference type="GO" id="GO:0051660">
    <property type="term" value="P:establishment of centrosome localization"/>
    <property type="evidence" value="ECO:0007669"/>
    <property type="project" value="TreeGrafter"/>
</dbReference>
<feature type="region of interest" description="Disordered" evidence="1">
    <location>
        <begin position="113"/>
        <end position="140"/>
    </location>
</feature>
<feature type="compositionally biased region" description="Acidic residues" evidence="1">
    <location>
        <begin position="125"/>
        <end position="136"/>
    </location>
</feature>
<dbReference type="GO" id="GO:0005938">
    <property type="term" value="C:cell cortex"/>
    <property type="evidence" value="ECO:0007669"/>
    <property type="project" value="TreeGrafter"/>
</dbReference>
<evidence type="ECO:0000256" key="2">
    <source>
        <dbReference type="SAM" id="Phobius"/>
    </source>
</evidence>
<dbReference type="GO" id="GO:0035091">
    <property type="term" value="F:phosphatidylinositol binding"/>
    <property type="evidence" value="ECO:0007669"/>
    <property type="project" value="TreeGrafter"/>
</dbReference>
<reference evidence="3 4" key="1">
    <citation type="submission" date="2019-03" db="EMBL/GenBank/DDBJ databases">
        <title>First draft genome of Liparis tanakae, snailfish: a comprehensive survey of snailfish specific genes.</title>
        <authorList>
            <person name="Kim W."/>
            <person name="Song I."/>
            <person name="Jeong J.-H."/>
            <person name="Kim D."/>
            <person name="Kim S."/>
            <person name="Ryu S."/>
            <person name="Song J.Y."/>
            <person name="Lee S.K."/>
        </authorList>
    </citation>
    <scope>NUCLEOTIDE SEQUENCE [LARGE SCALE GENOMIC DNA]</scope>
    <source>
        <tissue evidence="3">Muscle</tissue>
    </source>
</reference>
<dbReference type="GO" id="GO:0007155">
    <property type="term" value="P:cell adhesion"/>
    <property type="evidence" value="ECO:0007669"/>
    <property type="project" value="TreeGrafter"/>
</dbReference>
<evidence type="ECO:0000313" key="3">
    <source>
        <dbReference type="EMBL" id="TNN33529.1"/>
    </source>
</evidence>
<dbReference type="PANTHER" id="PTHR16484">
    <property type="entry name" value="PARTITIONING DEFECTIVE 3 RELATED"/>
    <property type="match status" value="1"/>
</dbReference>
<proteinExistence type="predicted"/>
<feature type="transmembrane region" description="Helical" evidence="2">
    <location>
        <begin position="36"/>
        <end position="61"/>
    </location>
</feature>
<accession>A0A4Z2EXH7</accession>
<keyword evidence="2" id="KW-0812">Transmembrane</keyword>
<dbReference type="OrthoDB" id="6264899at2759"/>
<protein>
    <submittedName>
        <fullName evidence="3">Partitioning defective 3</fullName>
    </submittedName>
</protein>
<sequence>MKRVGLVLAVNNNNNNNNNSSVWIARVQERVLLGALLLRVLLGVLLLRVLLGALLGVHLIAVYDEQEPHHGGDGTSASSTGTQSPDLFATDLGGAGSGASAFHPYQVASEIEVTPSAMRTSESQTTEEGEEEEEEGGGLNMCIYLTGDL</sequence>
<dbReference type="GO" id="GO:0005912">
    <property type="term" value="C:adherens junction"/>
    <property type="evidence" value="ECO:0007669"/>
    <property type="project" value="TreeGrafter"/>
</dbReference>
<dbReference type="Proteomes" id="UP000314294">
    <property type="component" value="Unassembled WGS sequence"/>
</dbReference>
<keyword evidence="2" id="KW-1133">Transmembrane helix</keyword>
<dbReference type="PANTHER" id="PTHR16484:SF10">
    <property type="entry name" value="PARTITIONING DEFECTIVE 3 HOMOLOG"/>
    <property type="match status" value="1"/>
</dbReference>
<gene>
    <name evidence="3" type="primary">Pard3_1</name>
    <name evidence="3" type="ORF">EYF80_056308</name>
</gene>
<keyword evidence="2" id="KW-0472">Membrane</keyword>
<organism evidence="3 4">
    <name type="scientific">Liparis tanakae</name>
    <name type="common">Tanaka's snailfish</name>
    <dbReference type="NCBI Taxonomy" id="230148"/>
    <lineage>
        <taxon>Eukaryota</taxon>
        <taxon>Metazoa</taxon>
        <taxon>Chordata</taxon>
        <taxon>Craniata</taxon>
        <taxon>Vertebrata</taxon>
        <taxon>Euteleostomi</taxon>
        <taxon>Actinopterygii</taxon>
        <taxon>Neopterygii</taxon>
        <taxon>Teleostei</taxon>
        <taxon>Neoteleostei</taxon>
        <taxon>Acanthomorphata</taxon>
        <taxon>Eupercaria</taxon>
        <taxon>Perciformes</taxon>
        <taxon>Cottioidei</taxon>
        <taxon>Cottales</taxon>
        <taxon>Liparidae</taxon>
        <taxon>Liparis</taxon>
    </lineage>
</organism>
<comment type="caution">
    <text evidence="3">The sequence shown here is derived from an EMBL/GenBank/DDBJ whole genome shotgun (WGS) entry which is preliminary data.</text>
</comment>
<dbReference type="GO" id="GO:0008104">
    <property type="term" value="P:intracellular protein localization"/>
    <property type="evidence" value="ECO:0007669"/>
    <property type="project" value="TreeGrafter"/>
</dbReference>
<dbReference type="GO" id="GO:0000226">
    <property type="term" value="P:microtubule cytoskeleton organization"/>
    <property type="evidence" value="ECO:0007669"/>
    <property type="project" value="TreeGrafter"/>
</dbReference>
<feature type="region of interest" description="Disordered" evidence="1">
    <location>
        <begin position="68"/>
        <end position="95"/>
    </location>
</feature>
<dbReference type="GO" id="GO:0016324">
    <property type="term" value="C:apical plasma membrane"/>
    <property type="evidence" value="ECO:0007669"/>
    <property type="project" value="TreeGrafter"/>
</dbReference>
<dbReference type="GO" id="GO:0043296">
    <property type="term" value="C:apical junction complex"/>
    <property type="evidence" value="ECO:0007669"/>
    <property type="project" value="TreeGrafter"/>
</dbReference>